<dbReference type="EMBL" id="GG662770">
    <property type="protein sequence ID" value="EAR91658.2"/>
    <property type="molecule type" value="Genomic_DNA"/>
</dbReference>
<evidence type="ECO:0000313" key="4">
    <source>
        <dbReference type="Proteomes" id="UP000009168"/>
    </source>
</evidence>
<organism evidence="3 4">
    <name type="scientific">Tetrahymena thermophila (strain SB210)</name>
    <dbReference type="NCBI Taxonomy" id="312017"/>
    <lineage>
        <taxon>Eukaryota</taxon>
        <taxon>Sar</taxon>
        <taxon>Alveolata</taxon>
        <taxon>Ciliophora</taxon>
        <taxon>Intramacronucleata</taxon>
        <taxon>Oligohymenophorea</taxon>
        <taxon>Hymenostomatida</taxon>
        <taxon>Tetrahymenina</taxon>
        <taxon>Tetrahymenidae</taxon>
        <taxon>Tetrahymena</taxon>
    </lineage>
</organism>
<dbReference type="InParanoid" id="Q233C2"/>
<evidence type="ECO:0000313" key="3">
    <source>
        <dbReference type="EMBL" id="EAR91658.2"/>
    </source>
</evidence>
<keyword evidence="4" id="KW-1185">Reference proteome</keyword>
<dbReference type="AlphaFoldDB" id="Q233C2"/>
<dbReference type="KEGG" id="tet:TTHERM_00393320"/>
<reference evidence="4" key="1">
    <citation type="journal article" date="2006" name="PLoS Biol.">
        <title>Macronuclear genome sequence of the ciliate Tetrahymena thermophila, a model eukaryote.</title>
        <authorList>
            <person name="Eisen J.A."/>
            <person name="Coyne R.S."/>
            <person name="Wu M."/>
            <person name="Wu D."/>
            <person name="Thiagarajan M."/>
            <person name="Wortman J.R."/>
            <person name="Badger J.H."/>
            <person name="Ren Q."/>
            <person name="Amedeo P."/>
            <person name="Jones K.M."/>
            <person name="Tallon L.J."/>
            <person name="Delcher A.L."/>
            <person name="Salzberg S.L."/>
            <person name="Silva J.C."/>
            <person name="Haas B.J."/>
            <person name="Majoros W.H."/>
            <person name="Farzad M."/>
            <person name="Carlton J.M."/>
            <person name="Smith R.K. Jr."/>
            <person name="Garg J."/>
            <person name="Pearlman R.E."/>
            <person name="Karrer K.M."/>
            <person name="Sun L."/>
            <person name="Manning G."/>
            <person name="Elde N.C."/>
            <person name="Turkewitz A.P."/>
            <person name="Asai D.J."/>
            <person name="Wilkes D.E."/>
            <person name="Wang Y."/>
            <person name="Cai H."/>
            <person name="Collins K."/>
            <person name="Stewart B.A."/>
            <person name="Lee S.R."/>
            <person name="Wilamowska K."/>
            <person name="Weinberg Z."/>
            <person name="Ruzzo W.L."/>
            <person name="Wloga D."/>
            <person name="Gaertig J."/>
            <person name="Frankel J."/>
            <person name="Tsao C.-C."/>
            <person name="Gorovsky M.A."/>
            <person name="Keeling P.J."/>
            <person name="Waller R.F."/>
            <person name="Patron N.J."/>
            <person name="Cherry J.M."/>
            <person name="Stover N.A."/>
            <person name="Krieger C.J."/>
            <person name="del Toro C."/>
            <person name="Ryder H.F."/>
            <person name="Williamson S.C."/>
            <person name="Barbeau R.A."/>
            <person name="Hamilton E.P."/>
            <person name="Orias E."/>
        </authorList>
    </citation>
    <scope>NUCLEOTIDE SEQUENCE [LARGE SCALE GENOMIC DNA]</scope>
    <source>
        <strain evidence="4">SB210</strain>
    </source>
</reference>
<dbReference type="SUPFAM" id="SSF69322">
    <property type="entry name" value="Tricorn protease domain 2"/>
    <property type="match status" value="1"/>
</dbReference>
<protein>
    <submittedName>
        <fullName evidence="3">Transmembrane protein, putative</fullName>
    </submittedName>
</protein>
<proteinExistence type="predicted"/>
<evidence type="ECO:0000256" key="1">
    <source>
        <dbReference type="SAM" id="Phobius"/>
    </source>
</evidence>
<dbReference type="RefSeq" id="XP_001011903.2">
    <property type="nucleotide sequence ID" value="XM_001011903.2"/>
</dbReference>
<dbReference type="Proteomes" id="UP000009168">
    <property type="component" value="Unassembled WGS sequence"/>
</dbReference>
<feature type="chain" id="PRO_5004201297" evidence="2">
    <location>
        <begin position="20"/>
        <end position="479"/>
    </location>
</feature>
<keyword evidence="1" id="KW-1133">Transmembrane helix</keyword>
<feature type="signal peptide" evidence="2">
    <location>
        <begin position="1"/>
        <end position="19"/>
    </location>
</feature>
<dbReference type="GeneID" id="7822735"/>
<feature type="transmembrane region" description="Helical" evidence="1">
    <location>
        <begin position="124"/>
        <end position="145"/>
    </location>
</feature>
<keyword evidence="1" id="KW-0472">Membrane</keyword>
<keyword evidence="1 3" id="KW-0812">Transmembrane</keyword>
<keyword evidence="2" id="KW-0732">Signal</keyword>
<name>Q233C2_TETTS</name>
<evidence type="ECO:0000256" key="2">
    <source>
        <dbReference type="SAM" id="SignalP"/>
    </source>
</evidence>
<sequence>MFFVALCLCTISLNYFSKAENPFGLGVQLFLIFFNCIPRPLHGIIYNTIEILVLMYLQDITRDFNMMDELPCKIFLLDIIGNFIPSVLEYTGLIPIPYYITDFIKYNLFYLYNFLYTFFLEGELIRQINIGAMFFIIFIGFVNYCRKTFILKVVHNKTKKIYSMAGSSVEDAANYLIIEQEQVLVATLHPKKIIQRTFNIPANFEFVGYAIPSRSVVFYDKQNFQFKIFDSNNFKQTQIIQSEANVAYIVHASKNLLAVFSQLAAGQDGTLITVYDCSTGQQTVSVGLSHKITKQENLLIFDSFVIDLEKTSDKLIFSFEKLLCSLDIETKVNESLSTDFSNGFTINKVNERRVILCGKDDWAEMYDVPTNQPTTMRNVFLSYSRIVPITGLNNYYFVEPCCSKKNVYIMKGFGYDMQIVTYFQLGYPNIMYASYNKETKRVVFLDSKKGIVYKLPLHINSKDAQIVSNDFEDSIVALD</sequence>
<feature type="transmembrane region" description="Helical" evidence="1">
    <location>
        <begin position="75"/>
        <end position="100"/>
    </location>
</feature>
<accession>Q233C2</accession>
<gene>
    <name evidence="3" type="ORF">TTHERM_00393320</name>
</gene>
<dbReference type="HOGENOM" id="CLU_904577_0_0_1"/>